<evidence type="ECO:0000313" key="4">
    <source>
        <dbReference type="Proteomes" id="UP001201980"/>
    </source>
</evidence>
<keyword evidence="4" id="KW-1185">Reference proteome</keyword>
<comment type="caution">
    <text evidence="3">The sequence shown here is derived from an EMBL/GenBank/DDBJ whole genome shotgun (WGS) entry which is preliminary data.</text>
</comment>
<dbReference type="InterPro" id="IPR027417">
    <property type="entry name" value="P-loop_NTPase"/>
</dbReference>
<dbReference type="EMBL" id="JAKWBI020000351">
    <property type="protein sequence ID" value="KAJ2896149.1"/>
    <property type="molecule type" value="Genomic_DNA"/>
</dbReference>
<feature type="region of interest" description="Disordered" evidence="1">
    <location>
        <begin position="1"/>
        <end position="20"/>
    </location>
</feature>
<reference evidence="3" key="1">
    <citation type="submission" date="2022-07" db="EMBL/GenBank/DDBJ databases">
        <title>Draft genome sequence of Zalerion maritima ATCC 34329, a (micro)plastics degrading marine fungus.</title>
        <authorList>
            <person name="Paco A."/>
            <person name="Goncalves M.F.M."/>
            <person name="Rocha-Santos T.A.P."/>
            <person name="Alves A."/>
        </authorList>
    </citation>
    <scope>NUCLEOTIDE SEQUENCE</scope>
    <source>
        <strain evidence="3">ATCC 34329</strain>
    </source>
</reference>
<gene>
    <name evidence="3" type="ORF">MKZ38_005842</name>
</gene>
<accession>A0AAD5WQ44</accession>
<dbReference type="InterPro" id="IPR003959">
    <property type="entry name" value="ATPase_AAA_core"/>
</dbReference>
<organism evidence="3 4">
    <name type="scientific">Zalerion maritima</name>
    <dbReference type="NCBI Taxonomy" id="339359"/>
    <lineage>
        <taxon>Eukaryota</taxon>
        <taxon>Fungi</taxon>
        <taxon>Dikarya</taxon>
        <taxon>Ascomycota</taxon>
        <taxon>Pezizomycotina</taxon>
        <taxon>Sordariomycetes</taxon>
        <taxon>Lulworthiomycetidae</taxon>
        <taxon>Lulworthiales</taxon>
        <taxon>Lulworthiaceae</taxon>
        <taxon>Zalerion</taxon>
    </lineage>
</organism>
<sequence length="290" mass="33381">MKRGEKDMQPDTGKSDRELDRENLDDNLYLLLPGTVKNFGFHDKKWVLGEDRKGLVKALASLGPPRLTHTRGYHREERQLSYHPAPRRTWNWQTLTAESVAEHAKRPLYKVTYGDIGTGPDAVEKYLESMFYVASILSTIEYYSGCVLLLDESDMFLEERTKFDLQRNALVSGLLHVLEYYNGILILTSNRVSIFNEAFKLRVLLALHYPALDMDGRENIWNNFTQGLNQEYQEEEEDHGTANDQFQAQSQGKGKGKEVKRHKADTKDLTRKLHIFAGKEVNGMNSRNII</sequence>
<evidence type="ECO:0000256" key="1">
    <source>
        <dbReference type="SAM" id="MobiDB-lite"/>
    </source>
</evidence>
<name>A0AAD5WQ44_9PEZI</name>
<feature type="region of interest" description="Disordered" evidence="1">
    <location>
        <begin position="232"/>
        <end position="264"/>
    </location>
</feature>
<dbReference type="GO" id="GO:0016887">
    <property type="term" value="F:ATP hydrolysis activity"/>
    <property type="evidence" value="ECO:0007669"/>
    <property type="project" value="InterPro"/>
</dbReference>
<dbReference type="Gene3D" id="3.40.50.300">
    <property type="entry name" value="P-loop containing nucleotide triphosphate hydrolases"/>
    <property type="match status" value="1"/>
</dbReference>
<evidence type="ECO:0000313" key="3">
    <source>
        <dbReference type="EMBL" id="KAJ2896149.1"/>
    </source>
</evidence>
<dbReference type="SUPFAM" id="SSF52540">
    <property type="entry name" value="P-loop containing nucleoside triphosphate hydrolases"/>
    <property type="match status" value="1"/>
</dbReference>
<feature type="compositionally biased region" description="Polar residues" evidence="1">
    <location>
        <begin position="242"/>
        <end position="252"/>
    </location>
</feature>
<evidence type="ECO:0000259" key="2">
    <source>
        <dbReference type="Pfam" id="PF00004"/>
    </source>
</evidence>
<dbReference type="Proteomes" id="UP001201980">
    <property type="component" value="Unassembled WGS sequence"/>
</dbReference>
<dbReference type="PANTHER" id="PTHR46411:SF2">
    <property type="entry name" value="AAA+ ATPASE DOMAIN-CONTAINING PROTEIN"/>
    <property type="match status" value="1"/>
</dbReference>
<protein>
    <submittedName>
        <fullName evidence="3">P-loop containing nucleoside triphosphate hydrolase protein</fullName>
    </submittedName>
</protein>
<feature type="domain" description="ATPase AAA-type core" evidence="2">
    <location>
        <begin position="94"/>
        <end position="200"/>
    </location>
</feature>
<dbReference type="Pfam" id="PF00004">
    <property type="entry name" value="AAA"/>
    <property type="match status" value="1"/>
</dbReference>
<dbReference type="AlphaFoldDB" id="A0AAD5WQ44"/>
<keyword evidence="3" id="KW-0378">Hydrolase</keyword>
<dbReference type="GO" id="GO:0005524">
    <property type="term" value="F:ATP binding"/>
    <property type="evidence" value="ECO:0007669"/>
    <property type="project" value="InterPro"/>
</dbReference>
<dbReference type="PANTHER" id="PTHR46411">
    <property type="entry name" value="FAMILY ATPASE, PUTATIVE-RELATED"/>
    <property type="match status" value="1"/>
</dbReference>
<proteinExistence type="predicted"/>